<comment type="caution">
    <text evidence="3">The sequence shown here is derived from an EMBL/GenBank/DDBJ whole genome shotgun (WGS) entry which is preliminary data.</text>
</comment>
<accession>A0A9P4LHM0</accession>
<dbReference type="CDD" id="cd19075">
    <property type="entry name" value="AKR_AKR7A1-5"/>
    <property type="match status" value="1"/>
</dbReference>
<reference evidence="3" key="1">
    <citation type="journal article" date="2020" name="Stud. Mycol.">
        <title>101 Dothideomycetes genomes: a test case for predicting lifestyles and emergence of pathogens.</title>
        <authorList>
            <person name="Haridas S."/>
            <person name="Albert R."/>
            <person name="Binder M."/>
            <person name="Bloem J."/>
            <person name="Labutti K."/>
            <person name="Salamov A."/>
            <person name="Andreopoulos B."/>
            <person name="Baker S."/>
            <person name="Barry K."/>
            <person name="Bills G."/>
            <person name="Bluhm B."/>
            <person name="Cannon C."/>
            <person name="Castanera R."/>
            <person name="Culley D."/>
            <person name="Daum C."/>
            <person name="Ezra D."/>
            <person name="Gonzalez J."/>
            <person name="Henrissat B."/>
            <person name="Kuo A."/>
            <person name="Liang C."/>
            <person name="Lipzen A."/>
            <person name="Lutzoni F."/>
            <person name="Magnuson J."/>
            <person name="Mondo S."/>
            <person name="Nolan M."/>
            <person name="Ohm R."/>
            <person name="Pangilinan J."/>
            <person name="Park H.-J."/>
            <person name="Ramirez L."/>
            <person name="Alfaro M."/>
            <person name="Sun H."/>
            <person name="Tritt A."/>
            <person name="Yoshinaga Y."/>
            <person name="Zwiers L.-H."/>
            <person name="Turgeon B."/>
            <person name="Goodwin S."/>
            <person name="Spatafora J."/>
            <person name="Crous P."/>
            <person name="Grigoriev I."/>
        </authorList>
    </citation>
    <scope>NUCLEOTIDE SEQUENCE</scope>
    <source>
        <strain evidence="3">CBS 110217</strain>
    </source>
</reference>
<gene>
    <name evidence="3" type="ORF">EK21DRAFT_73040</name>
</gene>
<keyword evidence="4" id="KW-1185">Reference proteome</keyword>
<dbReference type="InterPro" id="IPR050523">
    <property type="entry name" value="AKR_Detox_Biosynth"/>
</dbReference>
<dbReference type="OrthoDB" id="48988at2759"/>
<dbReference type="InterPro" id="IPR023210">
    <property type="entry name" value="NADP_OxRdtase_dom"/>
</dbReference>
<proteinExistence type="predicted"/>
<dbReference type="Pfam" id="PF00248">
    <property type="entry name" value="Aldo_ket_red"/>
    <property type="match status" value="1"/>
</dbReference>
<keyword evidence="1" id="KW-0560">Oxidoreductase</keyword>
<dbReference type="EMBL" id="ML978234">
    <property type="protein sequence ID" value="KAF2026971.1"/>
    <property type="molecule type" value="Genomic_DNA"/>
</dbReference>
<sequence>MSSRSYILGSGHFAVTWSEDDIAQLPDILTESNITRIDSAALYPITSPGTSEQLIGKNKYVEKGFEVDTKIMWIGDGRGHLSSDAIEKSVTASLKRLGLNKVNVLYAQGPDKSTPIAEQAAAFDAQYKKGRFDALGVCNFTTDMLEEWLAVAEEKNFVKPSIFQGQYNLLCRIYETTLFPLLRKHDIAFVAYSPLAGGFLTGKLTFSQGNEDLKGTRFEVVEGNYAGMGYRHWYDKPVMHEAMRKIASACEPHGVSTADAAVRWLLFHAPFPGQKGDAVIIGPSNTKQLEKYVAARKQGKLPTELVRELEAVWDGARAEATSIVVF</sequence>
<dbReference type="Proteomes" id="UP000799777">
    <property type="component" value="Unassembled WGS sequence"/>
</dbReference>
<organism evidence="3 4">
    <name type="scientific">Setomelanomma holmii</name>
    <dbReference type="NCBI Taxonomy" id="210430"/>
    <lineage>
        <taxon>Eukaryota</taxon>
        <taxon>Fungi</taxon>
        <taxon>Dikarya</taxon>
        <taxon>Ascomycota</taxon>
        <taxon>Pezizomycotina</taxon>
        <taxon>Dothideomycetes</taxon>
        <taxon>Pleosporomycetidae</taxon>
        <taxon>Pleosporales</taxon>
        <taxon>Pleosporineae</taxon>
        <taxon>Phaeosphaeriaceae</taxon>
        <taxon>Setomelanomma</taxon>
    </lineage>
</organism>
<dbReference type="InterPro" id="IPR036812">
    <property type="entry name" value="NAD(P)_OxRdtase_dom_sf"/>
</dbReference>
<evidence type="ECO:0000259" key="2">
    <source>
        <dbReference type="Pfam" id="PF00248"/>
    </source>
</evidence>
<protein>
    <submittedName>
        <fullName evidence="3">Aldo/keto reductase</fullName>
    </submittedName>
</protein>
<dbReference type="AlphaFoldDB" id="A0A9P4LHM0"/>
<dbReference type="GO" id="GO:0016491">
    <property type="term" value="F:oxidoreductase activity"/>
    <property type="evidence" value="ECO:0007669"/>
    <property type="project" value="UniProtKB-KW"/>
</dbReference>
<dbReference type="PANTHER" id="PTHR43364:SF4">
    <property type="entry name" value="NAD(P)-LINKED OXIDOREDUCTASE SUPERFAMILY PROTEIN"/>
    <property type="match status" value="1"/>
</dbReference>
<dbReference type="PANTHER" id="PTHR43364">
    <property type="entry name" value="NADH-SPECIFIC METHYLGLYOXAL REDUCTASE-RELATED"/>
    <property type="match status" value="1"/>
</dbReference>
<dbReference type="Gene3D" id="3.20.20.100">
    <property type="entry name" value="NADP-dependent oxidoreductase domain"/>
    <property type="match status" value="1"/>
</dbReference>
<evidence type="ECO:0000256" key="1">
    <source>
        <dbReference type="ARBA" id="ARBA00023002"/>
    </source>
</evidence>
<evidence type="ECO:0000313" key="4">
    <source>
        <dbReference type="Proteomes" id="UP000799777"/>
    </source>
</evidence>
<dbReference type="SUPFAM" id="SSF51430">
    <property type="entry name" value="NAD(P)-linked oxidoreductase"/>
    <property type="match status" value="1"/>
</dbReference>
<name>A0A9P4LHM0_9PLEO</name>
<evidence type="ECO:0000313" key="3">
    <source>
        <dbReference type="EMBL" id="KAF2026971.1"/>
    </source>
</evidence>
<feature type="domain" description="NADP-dependent oxidoreductase" evidence="2">
    <location>
        <begin position="17"/>
        <end position="313"/>
    </location>
</feature>